<dbReference type="EMBL" id="SKFH01000007">
    <property type="protein sequence ID" value="TCZ73280.1"/>
    <property type="molecule type" value="Genomic_DNA"/>
</dbReference>
<dbReference type="InterPro" id="IPR012340">
    <property type="entry name" value="NA-bd_OB-fold"/>
</dbReference>
<dbReference type="InterPro" id="IPR002059">
    <property type="entry name" value="CSP_DNA-bd"/>
</dbReference>
<dbReference type="GO" id="GO:0003676">
    <property type="term" value="F:nucleic acid binding"/>
    <property type="evidence" value="ECO:0007669"/>
    <property type="project" value="InterPro"/>
</dbReference>
<protein>
    <submittedName>
        <fullName evidence="2">Cold shock domain-containing protein</fullName>
    </submittedName>
</protein>
<dbReference type="Pfam" id="PF00313">
    <property type="entry name" value="CSD"/>
    <property type="match status" value="1"/>
</dbReference>
<evidence type="ECO:0000259" key="1">
    <source>
        <dbReference type="PROSITE" id="PS51857"/>
    </source>
</evidence>
<evidence type="ECO:0000313" key="2">
    <source>
        <dbReference type="EMBL" id="TCZ73280.1"/>
    </source>
</evidence>
<comment type="caution">
    <text evidence="2">The sequence shown here is derived from an EMBL/GenBank/DDBJ whole genome shotgun (WGS) entry which is preliminary data.</text>
</comment>
<dbReference type="RefSeq" id="WP_131851299.1">
    <property type="nucleotide sequence ID" value="NZ_SKFH01000007.1"/>
</dbReference>
<dbReference type="PROSITE" id="PS51857">
    <property type="entry name" value="CSD_2"/>
    <property type="match status" value="1"/>
</dbReference>
<sequence length="241" mass="27201">MNGIVTFYNKEKFYGFIESQESKESYFFHVDTSNPRKERKAAPKEGDEVVFNLVEDKTHPGQKIAVVQEVLGNERWEALIERLRLQPVQRGYLKRINGSWFFKVMPEKMMIPMKGPGVYEINVAEKYEARENQLVDVTMTVSAKGAAKAQLTDAAFHPDFLEVKAALEAEAELPARISGQNKDVYFVQLKSLPLCVIRKKTLPKAIFFEKGQEVLVNVHMAADSMIAVHPAGVPLNTTLDA</sequence>
<organism evidence="2 3">
    <name type="scientific">Flaviaesturariibacter aridisoli</name>
    <dbReference type="NCBI Taxonomy" id="2545761"/>
    <lineage>
        <taxon>Bacteria</taxon>
        <taxon>Pseudomonadati</taxon>
        <taxon>Bacteroidota</taxon>
        <taxon>Chitinophagia</taxon>
        <taxon>Chitinophagales</taxon>
        <taxon>Chitinophagaceae</taxon>
        <taxon>Flaviaestuariibacter</taxon>
    </lineage>
</organism>
<evidence type="ECO:0000313" key="3">
    <source>
        <dbReference type="Proteomes" id="UP000295164"/>
    </source>
</evidence>
<dbReference type="Proteomes" id="UP000295164">
    <property type="component" value="Unassembled WGS sequence"/>
</dbReference>
<dbReference type="OrthoDB" id="9805039at2"/>
<feature type="domain" description="CSD" evidence="1">
    <location>
        <begin position="1"/>
        <end position="70"/>
    </location>
</feature>
<dbReference type="Gene3D" id="2.40.50.140">
    <property type="entry name" value="Nucleic acid-binding proteins"/>
    <property type="match status" value="1"/>
</dbReference>
<gene>
    <name evidence="2" type="ORF">E0486_06295</name>
</gene>
<name>A0A4R4E3N6_9BACT</name>
<dbReference type="AlphaFoldDB" id="A0A4R4E3N6"/>
<proteinExistence type="predicted"/>
<dbReference type="CDD" id="cd04458">
    <property type="entry name" value="CSP_CDS"/>
    <property type="match status" value="1"/>
</dbReference>
<keyword evidence="3" id="KW-1185">Reference proteome</keyword>
<dbReference type="SUPFAM" id="SSF50249">
    <property type="entry name" value="Nucleic acid-binding proteins"/>
    <property type="match status" value="1"/>
</dbReference>
<accession>A0A4R4E3N6</accession>
<reference evidence="2 3" key="1">
    <citation type="submission" date="2019-03" db="EMBL/GenBank/DDBJ databases">
        <authorList>
            <person name="Kim M.K.M."/>
        </authorList>
    </citation>
    <scope>NUCLEOTIDE SEQUENCE [LARGE SCALE GENOMIC DNA]</scope>
    <source>
        <strain evidence="2 3">17J68-15</strain>
    </source>
</reference>